<dbReference type="Proteomes" id="UP000322545">
    <property type="component" value="Unassembled WGS sequence"/>
</dbReference>
<feature type="region of interest" description="Disordered" evidence="1">
    <location>
        <begin position="206"/>
        <end position="228"/>
    </location>
</feature>
<feature type="signal peptide" evidence="2">
    <location>
        <begin position="1"/>
        <end position="19"/>
    </location>
</feature>
<evidence type="ECO:0000256" key="2">
    <source>
        <dbReference type="SAM" id="SignalP"/>
    </source>
</evidence>
<organism evidence="3 4">
    <name type="scientific">Roseovarius litoreus</name>
    <dbReference type="NCBI Taxonomy" id="1155722"/>
    <lineage>
        <taxon>Bacteria</taxon>
        <taxon>Pseudomonadati</taxon>
        <taxon>Pseudomonadota</taxon>
        <taxon>Alphaproteobacteria</taxon>
        <taxon>Rhodobacterales</taxon>
        <taxon>Roseobacteraceae</taxon>
        <taxon>Roseovarius</taxon>
    </lineage>
</organism>
<evidence type="ECO:0000256" key="1">
    <source>
        <dbReference type="SAM" id="MobiDB-lite"/>
    </source>
</evidence>
<evidence type="ECO:0008006" key="5">
    <source>
        <dbReference type="Google" id="ProtNLM"/>
    </source>
</evidence>
<keyword evidence="4" id="KW-1185">Reference proteome</keyword>
<reference evidence="3 4" key="1">
    <citation type="submission" date="2016-11" db="EMBL/GenBank/DDBJ databases">
        <authorList>
            <person name="Varghese N."/>
            <person name="Submissions S."/>
        </authorList>
    </citation>
    <scope>NUCLEOTIDE SEQUENCE [LARGE SCALE GENOMIC DNA]</scope>
    <source>
        <strain evidence="3 4">DSM 28249</strain>
    </source>
</reference>
<evidence type="ECO:0000313" key="3">
    <source>
        <dbReference type="EMBL" id="SHL89713.1"/>
    </source>
</evidence>
<feature type="region of interest" description="Disordered" evidence="1">
    <location>
        <begin position="53"/>
        <end position="72"/>
    </location>
</feature>
<dbReference type="AlphaFoldDB" id="A0A1M7EDA0"/>
<dbReference type="EMBL" id="FRCB01000003">
    <property type="protein sequence ID" value="SHL89713.1"/>
    <property type="molecule type" value="Genomic_DNA"/>
</dbReference>
<proteinExistence type="predicted"/>
<accession>A0A1M7EDA0</accession>
<evidence type="ECO:0000313" key="4">
    <source>
        <dbReference type="Proteomes" id="UP000322545"/>
    </source>
</evidence>
<name>A0A1M7EDA0_9RHOB</name>
<protein>
    <recommendedName>
        <fullName evidence="5">Excalibur calcium-binding domain-containing protein</fullName>
    </recommendedName>
</protein>
<gene>
    <name evidence="3" type="ORF">SAMN05443432_103311</name>
</gene>
<keyword evidence="2" id="KW-0732">Signal</keyword>
<dbReference type="RefSeq" id="WP_149779093.1">
    <property type="nucleotide sequence ID" value="NZ_FRCB01000003.1"/>
</dbReference>
<feature type="chain" id="PRO_5013155889" description="Excalibur calcium-binding domain-containing protein" evidence="2">
    <location>
        <begin position="20"/>
        <end position="239"/>
    </location>
</feature>
<dbReference type="PROSITE" id="PS51257">
    <property type="entry name" value="PROKAR_LIPOPROTEIN"/>
    <property type="match status" value="1"/>
</dbReference>
<sequence>MRFFLCAAGLLALSACSPAVPDSAAGVGFGDYDAYQAEQQARDARLAGTALPSPMAVSSEPLDGGTPQTGDASDLVAETQAALREQALNSGQPVLNADPSNPPPQTVTTATGMSVETNFDAVSAERSIESDAALIAQNRARYKVVEPEALPARTGSEPNIVQYALSSTHPVGTRVYSRVGVNSQARFQRNCAGYTSPDKAQIDFMSKGGPQRDRMGLDPDGDGYACGWDPSPFRKALGG</sequence>